<feature type="domain" description="ALG11 mannosyltransferase N-terminal" evidence="15">
    <location>
        <begin position="36"/>
        <end position="240"/>
    </location>
</feature>
<keyword evidence="5 12" id="KW-0328">Glycosyltransferase</keyword>
<dbReference type="PANTHER" id="PTHR45919">
    <property type="entry name" value="GDP-MAN:MAN(3)GLCNAC(2)-PP-DOL ALPHA-1,2-MANNOSYLTRANSFERASE"/>
    <property type="match status" value="1"/>
</dbReference>
<dbReference type="FunFam" id="3.40.50.2000:FF:000156">
    <property type="entry name" value="GDP-Man:Man(3)GlcNAc(2)-PP-Dol alpha-1,2-mannosyltransferase"/>
    <property type="match status" value="1"/>
</dbReference>
<evidence type="ECO:0000256" key="4">
    <source>
        <dbReference type="ARBA" id="ARBA00022018"/>
    </source>
</evidence>
<feature type="transmembrane region" description="Helical" evidence="12">
    <location>
        <begin position="205"/>
        <end position="227"/>
    </location>
</feature>
<keyword evidence="13" id="KW-0732">Signal</keyword>
<dbReference type="CDD" id="cd03806">
    <property type="entry name" value="GT4_ALG11-like"/>
    <property type="match status" value="1"/>
</dbReference>
<dbReference type="InterPro" id="IPR031814">
    <property type="entry name" value="ALG11_N"/>
</dbReference>
<dbReference type="SUPFAM" id="SSF53756">
    <property type="entry name" value="UDP-Glycosyltransferase/glycogen phosphorylase"/>
    <property type="match status" value="1"/>
</dbReference>
<comment type="subcellular location">
    <subcellularLocation>
        <location evidence="1">Endoplasmic reticulum membrane</location>
        <topology evidence="1">Single-pass membrane protein</topology>
    </subcellularLocation>
</comment>
<dbReference type="EC" id="2.4.1.131" evidence="3 12"/>
<evidence type="ECO:0000256" key="8">
    <source>
        <dbReference type="ARBA" id="ARBA00022824"/>
    </source>
</evidence>
<dbReference type="EMBL" id="PYDT01000009">
    <property type="protein sequence ID" value="THU49650.1"/>
    <property type="molecule type" value="Genomic_DNA"/>
</dbReference>
<keyword evidence="8 12" id="KW-0256">Endoplasmic reticulum</keyword>
<comment type="caution">
    <text evidence="16">The sequence shown here is derived from an EMBL/GenBank/DDBJ whole genome shotgun (WGS) entry which is preliminary data.</text>
</comment>
<feature type="signal peptide" evidence="13">
    <location>
        <begin position="1"/>
        <end position="25"/>
    </location>
</feature>
<keyword evidence="17" id="KW-1185">Reference proteome</keyword>
<evidence type="ECO:0000256" key="11">
    <source>
        <dbReference type="ARBA" id="ARBA00045065"/>
    </source>
</evidence>
<evidence type="ECO:0000313" key="17">
    <source>
        <dbReference type="Proteomes" id="UP000317650"/>
    </source>
</evidence>
<comment type="similarity">
    <text evidence="12">Belongs to the glycosyltransferase group 1 family. Glycosyltransferase 4 subfamily.</text>
</comment>
<gene>
    <name evidence="16" type="ORF">C4D60_Mb06t11770</name>
</gene>
<dbReference type="GO" id="GO:0004377">
    <property type="term" value="F:GDP-Man:Man(3)GlcNAc(2)-PP-Dol alpha-1,2-mannosyltransferase activity"/>
    <property type="evidence" value="ECO:0007669"/>
    <property type="project" value="UniProtKB-UniRule"/>
</dbReference>
<evidence type="ECO:0000256" key="12">
    <source>
        <dbReference type="RuleBase" id="RU367051"/>
    </source>
</evidence>
<evidence type="ECO:0000256" key="6">
    <source>
        <dbReference type="ARBA" id="ARBA00022679"/>
    </source>
</evidence>
<evidence type="ECO:0000256" key="7">
    <source>
        <dbReference type="ARBA" id="ARBA00022692"/>
    </source>
</evidence>
<keyword evidence="10 12" id="KW-0472">Membrane</keyword>
<evidence type="ECO:0000256" key="2">
    <source>
        <dbReference type="ARBA" id="ARBA00004922"/>
    </source>
</evidence>
<keyword evidence="6 12" id="KW-0808">Transferase</keyword>
<evidence type="ECO:0000256" key="13">
    <source>
        <dbReference type="SAM" id="SignalP"/>
    </source>
</evidence>
<feature type="chain" id="PRO_5020897090" description="GDP-Man:Man(3)GlcNAc(2)-PP-Dol alpha-1,2-mannosyltransferase" evidence="13">
    <location>
        <begin position="26"/>
        <end position="465"/>
    </location>
</feature>
<evidence type="ECO:0000313" key="16">
    <source>
        <dbReference type="EMBL" id="THU49650.1"/>
    </source>
</evidence>
<comment type="pathway">
    <text evidence="2 12">Protein modification; protein glycosylation.</text>
</comment>
<proteinExistence type="inferred from homology"/>
<comment type="catalytic activity">
    <reaction evidence="11 12">
        <text>an alpha-D-Man-(1-&gt;3)-[alpha-D-Man-(1-&gt;6)]-beta-D-Man-(1-&gt;4)-beta-D-GlcNAc-(1-&gt;4)-alpha-D-GlcNAc-diphospho-di-trans,poly-cis-dolichol + 2 GDP-alpha-D-mannose = an alpha-D-Man-(1-&gt;2)-alpha-D-Man-(1-&gt;2)-alpha-D-Man-(1-&gt;3)-[alpha-D-Man-(1-&gt;6)]-beta-D-Man-(1-&gt;4)-beta-D-GlcNAc-(1-&gt;4)-alpha-D-GlcNAc-diphospho-di-trans,poly-cis-dolichol + 2 GDP + 2 H(+)</text>
        <dbReference type="Rhea" id="RHEA:29523"/>
        <dbReference type="Rhea" id="RHEA-COMP:19515"/>
        <dbReference type="Rhea" id="RHEA-COMP:19516"/>
        <dbReference type="ChEBI" id="CHEBI:15378"/>
        <dbReference type="ChEBI" id="CHEBI:57527"/>
        <dbReference type="ChEBI" id="CHEBI:58189"/>
        <dbReference type="ChEBI" id="CHEBI:132511"/>
        <dbReference type="ChEBI" id="CHEBI:132515"/>
        <dbReference type="EC" id="2.4.1.131"/>
    </reaction>
    <physiologicalReaction direction="left-to-right" evidence="11 12">
        <dbReference type="Rhea" id="RHEA:29524"/>
    </physiologicalReaction>
</comment>
<evidence type="ECO:0000256" key="10">
    <source>
        <dbReference type="ARBA" id="ARBA00023136"/>
    </source>
</evidence>
<evidence type="ECO:0000256" key="9">
    <source>
        <dbReference type="ARBA" id="ARBA00022989"/>
    </source>
</evidence>
<dbReference type="Pfam" id="PF15924">
    <property type="entry name" value="ALG11_N"/>
    <property type="match status" value="1"/>
</dbReference>
<evidence type="ECO:0000256" key="5">
    <source>
        <dbReference type="ARBA" id="ARBA00022676"/>
    </source>
</evidence>
<name>A0A4S8IMD0_MUSBA</name>
<dbReference type="InterPro" id="IPR001296">
    <property type="entry name" value="Glyco_trans_1"/>
</dbReference>
<evidence type="ECO:0000259" key="14">
    <source>
        <dbReference type="Pfam" id="PF00534"/>
    </source>
</evidence>
<dbReference type="InterPro" id="IPR038013">
    <property type="entry name" value="ALG11"/>
</dbReference>
<comment type="function">
    <text evidence="12">GDP-Man:Man(3)GlcNAc(2)-PP-Dol alpha-1,2-mannosyltransferase that operates in the biosynthetic pathway of dolichol-linked oligosaccharides, the glycan precursors employed in protein asparagine (N)-glycosylation. The assembly of dolichol-linked oligosaccharides begins on the cytosolic side of the endoplasmic reticulum membrane and finishes in its lumen. The sequential addition of sugars to dolichol pyrophosphate produces dolichol-linked oligosaccharides containing fourteen sugars, including two GlcNAcs, nine mannoses and three glucoses. Once assembled, the oligosaccharide is transferred from the lipid to nascent proteins by oligosaccharyltransferases. Catalyzes, on the cytoplasmic face of the endoplasmic reticulum, the addition of the fourth and fifth mannose residues to the dolichol-linked oligosaccharide chain, to produce Man(5)GlcNAc(2)-PP-dolichol core oligosaccharide.</text>
</comment>
<evidence type="ECO:0000256" key="3">
    <source>
        <dbReference type="ARBA" id="ARBA00012645"/>
    </source>
</evidence>
<dbReference type="AlphaFoldDB" id="A0A4S8IMD0"/>
<feature type="domain" description="Glycosyl transferase family 1" evidence="14">
    <location>
        <begin position="266"/>
        <end position="438"/>
    </location>
</feature>
<reference evidence="16 17" key="1">
    <citation type="journal article" date="2019" name="Nat. Plants">
        <title>Genome sequencing of Musa balbisiana reveals subgenome evolution and function divergence in polyploid bananas.</title>
        <authorList>
            <person name="Yao X."/>
        </authorList>
    </citation>
    <scope>NUCLEOTIDE SEQUENCE [LARGE SCALE GENOMIC DNA]</scope>
    <source>
        <strain evidence="17">cv. DH-PKW</strain>
        <tissue evidence="16">Leaves</tissue>
    </source>
</reference>
<organism evidence="16 17">
    <name type="scientific">Musa balbisiana</name>
    <name type="common">Banana</name>
    <dbReference type="NCBI Taxonomy" id="52838"/>
    <lineage>
        <taxon>Eukaryota</taxon>
        <taxon>Viridiplantae</taxon>
        <taxon>Streptophyta</taxon>
        <taxon>Embryophyta</taxon>
        <taxon>Tracheophyta</taxon>
        <taxon>Spermatophyta</taxon>
        <taxon>Magnoliopsida</taxon>
        <taxon>Liliopsida</taxon>
        <taxon>Zingiberales</taxon>
        <taxon>Musaceae</taxon>
        <taxon>Musa</taxon>
    </lineage>
</organism>
<dbReference type="PANTHER" id="PTHR45919:SF1">
    <property type="entry name" value="GDP-MAN:MAN(3)GLCNAC(2)-PP-DOL ALPHA-1,2-MANNOSYLTRANSFERASE"/>
    <property type="match status" value="1"/>
</dbReference>
<dbReference type="STRING" id="52838.A0A4S8IMD0"/>
<dbReference type="GO" id="GO:0006487">
    <property type="term" value="P:protein N-linked glycosylation"/>
    <property type="evidence" value="ECO:0007669"/>
    <property type="project" value="TreeGrafter"/>
</dbReference>
<evidence type="ECO:0000256" key="1">
    <source>
        <dbReference type="ARBA" id="ARBA00004389"/>
    </source>
</evidence>
<dbReference type="GO" id="GO:0005789">
    <property type="term" value="C:endoplasmic reticulum membrane"/>
    <property type="evidence" value="ECO:0007669"/>
    <property type="project" value="UniProtKB-SubCell"/>
</dbReference>
<dbReference type="Proteomes" id="UP000317650">
    <property type="component" value="Chromosome 6"/>
</dbReference>
<keyword evidence="9 12" id="KW-1133">Transmembrane helix</keyword>
<dbReference type="Pfam" id="PF00534">
    <property type="entry name" value="Glycos_transf_1"/>
    <property type="match status" value="1"/>
</dbReference>
<evidence type="ECO:0000259" key="15">
    <source>
        <dbReference type="Pfam" id="PF15924"/>
    </source>
</evidence>
<dbReference type="Gene3D" id="3.40.50.2000">
    <property type="entry name" value="Glycogen Phosphorylase B"/>
    <property type="match status" value="1"/>
</dbReference>
<sequence>MALWALLLTTLTSSLLSLLLFSAAAAVISGRRGRRRAVGFFHPYTNDGGGGERVLWCAVKAVQEENPDLDCAVFTGDDASPQNLSARALDRFGVKLLRPLQVVRLYRRKWIEEHTYPHFTMIGQSLGSVYLSWEALRKFTPQFYFDTSGYAFTYPLARIFGCKVICYTHYPTISSDMVSRVLQQSSMYNNDALIAKSMLLSRCKVVYYTLFSWLYGLVGSSAHLAMVNSSWTRSHIESLWKIPRRTKRVYPPCDTSSLQLLPLERPVRSPVIISVAQFRPEKAHGLQLEAFALAVRRLDQDLPRPKLLFVGSCRNKQDEERLQKLKNRSKELNIDDYVEFHRDVMYRDLVQLLGGAVAGLHSMIDEHFGISIVEYMAAGVIPIAHNSAGPKMDIVLNEGGHQTGFLASSKEEYAETILKVLMMPEPERLAIAAAARKRAQRFSEQKFFEDFEAAVQPILAPKASS</sequence>
<protein>
    <recommendedName>
        <fullName evidence="4 12">GDP-Man:Man(3)GlcNAc(2)-PP-Dol alpha-1,2-mannosyltransferase</fullName>
        <ecNumber evidence="3 12">2.4.1.131</ecNumber>
    </recommendedName>
</protein>
<accession>A0A4S8IMD0</accession>
<keyword evidence="7 12" id="KW-0812">Transmembrane</keyword>
<dbReference type="UniPathway" id="UPA00378"/>